<dbReference type="Gene3D" id="1.10.10.10">
    <property type="entry name" value="Winged helix-like DNA-binding domain superfamily/Winged helix DNA-binding domain"/>
    <property type="match status" value="1"/>
</dbReference>
<dbReference type="InterPro" id="IPR011008">
    <property type="entry name" value="Dimeric_a/b-barrel"/>
</dbReference>
<dbReference type="PROSITE" id="PS50956">
    <property type="entry name" value="HTH_ASNC_2"/>
    <property type="match status" value="1"/>
</dbReference>
<dbReference type="OrthoDB" id="9800326at2"/>
<dbReference type="Pfam" id="PF01037">
    <property type="entry name" value="AsnC_trans_reg"/>
    <property type="match status" value="1"/>
</dbReference>
<dbReference type="PANTHER" id="PTHR30154">
    <property type="entry name" value="LEUCINE-RESPONSIVE REGULATORY PROTEIN"/>
    <property type="match status" value="1"/>
</dbReference>
<dbReference type="SUPFAM" id="SSF46785">
    <property type="entry name" value="Winged helix' DNA-binding domain"/>
    <property type="match status" value="1"/>
</dbReference>
<evidence type="ECO:0000313" key="5">
    <source>
        <dbReference type="EMBL" id="TCD28596.1"/>
    </source>
</evidence>
<dbReference type="InterPro" id="IPR019887">
    <property type="entry name" value="Tscrpt_reg_AsnC/Lrp_C"/>
</dbReference>
<evidence type="ECO:0000256" key="1">
    <source>
        <dbReference type="ARBA" id="ARBA00023015"/>
    </source>
</evidence>
<keyword evidence="6" id="KW-1185">Reference proteome</keyword>
<keyword evidence="3" id="KW-0804">Transcription</keyword>
<organism evidence="5 6">
    <name type="scientific">Pedobacter psychrodurus</name>
    <dbReference type="NCBI Taxonomy" id="2530456"/>
    <lineage>
        <taxon>Bacteria</taxon>
        <taxon>Pseudomonadati</taxon>
        <taxon>Bacteroidota</taxon>
        <taxon>Sphingobacteriia</taxon>
        <taxon>Sphingobacteriales</taxon>
        <taxon>Sphingobacteriaceae</taxon>
        <taxon>Pedobacter</taxon>
    </lineage>
</organism>
<dbReference type="RefSeq" id="WP_131527602.1">
    <property type="nucleotide sequence ID" value="NZ_SJSO01000003.1"/>
</dbReference>
<dbReference type="EMBL" id="SJSO01000003">
    <property type="protein sequence ID" value="TCD28596.1"/>
    <property type="molecule type" value="Genomic_DNA"/>
</dbReference>
<dbReference type="Gene3D" id="3.30.70.920">
    <property type="match status" value="1"/>
</dbReference>
<dbReference type="GO" id="GO:0006355">
    <property type="term" value="P:regulation of DNA-templated transcription"/>
    <property type="evidence" value="ECO:0007669"/>
    <property type="project" value="UniProtKB-ARBA"/>
</dbReference>
<proteinExistence type="predicted"/>
<protein>
    <submittedName>
        <fullName evidence="5">Lrp/AsnC family transcriptional regulator</fullName>
    </submittedName>
</protein>
<evidence type="ECO:0000256" key="2">
    <source>
        <dbReference type="ARBA" id="ARBA00023125"/>
    </source>
</evidence>
<name>A0A4R0Q0V0_9SPHI</name>
<dbReference type="InterPro" id="IPR036388">
    <property type="entry name" value="WH-like_DNA-bd_sf"/>
</dbReference>
<evidence type="ECO:0000259" key="4">
    <source>
        <dbReference type="PROSITE" id="PS50956"/>
    </source>
</evidence>
<dbReference type="SUPFAM" id="SSF54909">
    <property type="entry name" value="Dimeric alpha+beta barrel"/>
    <property type="match status" value="1"/>
</dbReference>
<gene>
    <name evidence="5" type="ORF">EZ456_04195</name>
</gene>
<evidence type="ECO:0000313" key="6">
    <source>
        <dbReference type="Proteomes" id="UP000293925"/>
    </source>
</evidence>
<dbReference type="Pfam" id="PF13412">
    <property type="entry name" value="HTH_24"/>
    <property type="match status" value="1"/>
</dbReference>
<dbReference type="PANTHER" id="PTHR30154:SF34">
    <property type="entry name" value="TRANSCRIPTIONAL REGULATOR AZLB"/>
    <property type="match status" value="1"/>
</dbReference>
<dbReference type="GO" id="GO:0043200">
    <property type="term" value="P:response to amino acid"/>
    <property type="evidence" value="ECO:0007669"/>
    <property type="project" value="TreeGrafter"/>
</dbReference>
<reference evidence="5 6" key="1">
    <citation type="submission" date="2019-02" db="EMBL/GenBank/DDBJ databases">
        <title>Pedobacter sp. RP-3-21 sp. nov., isolated from Arctic soil.</title>
        <authorList>
            <person name="Dahal R.H."/>
        </authorList>
    </citation>
    <scope>NUCLEOTIDE SEQUENCE [LARGE SCALE GENOMIC DNA]</scope>
    <source>
        <strain evidence="5 6">RP-3-21</strain>
    </source>
</reference>
<dbReference type="GO" id="GO:0043565">
    <property type="term" value="F:sequence-specific DNA binding"/>
    <property type="evidence" value="ECO:0007669"/>
    <property type="project" value="InterPro"/>
</dbReference>
<dbReference type="InterPro" id="IPR019888">
    <property type="entry name" value="Tscrpt_reg_AsnC-like"/>
</dbReference>
<dbReference type="InterPro" id="IPR036390">
    <property type="entry name" value="WH_DNA-bd_sf"/>
</dbReference>
<accession>A0A4R0Q0V0</accession>
<feature type="domain" description="HTH asnC-type" evidence="4">
    <location>
        <begin position="6"/>
        <end position="72"/>
    </location>
</feature>
<dbReference type="AlphaFoldDB" id="A0A4R0Q0V0"/>
<keyword evidence="1" id="KW-0805">Transcription regulation</keyword>
<dbReference type="InterPro" id="IPR000485">
    <property type="entry name" value="AsnC-type_HTH_dom"/>
</dbReference>
<evidence type="ECO:0000256" key="3">
    <source>
        <dbReference type="ARBA" id="ARBA00023163"/>
    </source>
</evidence>
<dbReference type="CDD" id="cd00090">
    <property type="entry name" value="HTH_ARSR"/>
    <property type="match status" value="1"/>
</dbReference>
<comment type="caution">
    <text evidence="5">The sequence shown here is derived from an EMBL/GenBank/DDBJ whole genome shotgun (WGS) entry which is preliminary data.</text>
</comment>
<dbReference type="InterPro" id="IPR011991">
    <property type="entry name" value="ArsR-like_HTH"/>
</dbReference>
<dbReference type="Proteomes" id="UP000293925">
    <property type="component" value="Unassembled WGS sequence"/>
</dbReference>
<dbReference type="PRINTS" id="PR00033">
    <property type="entry name" value="HTHASNC"/>
</dbReference>
<keyword evidence="2" id="KW-0238">DNA-binding</keyword>
<dbReference type="GO" id="GO:0005829">
    <property type="term" value="C:cytosol"/>
    <property type="evidence" value="ECO:0007669"/>
    <property type="project" value="TreeGrafter"/>
</dbReference>
<dbReference type="SMART" id="SM00344">
    <property type="entry name" value="HTH_ASNC"/>
    <property type="match status" value="1"/>
</dbReference>
<sequence>MESFSPDQTDFGILKLLQKDAHLTYKELAFKLHRSQTPIKERIEKLERNGYIKCYVALVDYRKVPDCMMAYLHIQLNDHSQEALSKFQEGVCNFPEVVDCCNCTGAYDFILKIITRNMNTYNEFLIHKIGKLNNVGSLNSSVVIAQIKHDTAIPF</sequence>